<dbReference type="PANTHER" id="PTHR30093">
    <property type="entry name" value="GENERAL SECRETION PATHWAY PROTEIN G"/>
    <property type="match status" value="1"/>
</dbReference>
<keyword evidence="3" id="KW-1185">Reference proteome</keyword>
<dbReference type="InterPro" id="IPR012902">
    <property type="entry name" value="N_methyl_site"/>
</dbReference>
<evidence type="ECO:0000313" key="2">
    <source>
        <dbReference type="EMBL" id="QEH38163.1"/>
    </source>
</evidence>
<reference evidence="2 3" key="1">
    <citation type="submission" date="2019-08" db="EMBL/GenBank/DDBJ databases">
        <title>Deep-cultivation of Planctomycetes and their phenomic and genomic characterization uncovers novel biology.</title>
        <authorList>
            <person name="Wiegand S."/>
            <person name="Jogler M."/>
            <person name="Boedeker C."/>
            <person name="Pinto D."/>
            <person name="Vollmers J."/>
            <person name="Rivas-Marin E."/>
            <person name="Kohn T."/>
            <person name="Peeters S.H."/>
            <person name="Heuer A."/>
            <person name="Rast P."/>
            <person name="Oberbeckmann S."/>
            <person name="Bunk B."/>
            <person name="Jeske O."/>
            <person name="Meyerdierks A."/>
            <person name="Storesund J.E."/>
            <person name="Kallscheuer N."/>
            <person name="Luecker S."/>
            <person name="Lage O.M."/>
            <person name="Pohl T."/>
            <person name="Merkel B.J."/>
            <person name="Hornburger P."/>
            <person name="Mueller R.-W."/>
            <person name="Bruemmer F."/>
            <person name="Labrenz M."/>
            <person name="Spormann A.M."/>
            <person name="Op den Camp H."/>
            <person name="Overmann J."/>
            <person name="Amann R."/>
            <person name="Jetten M.S.M."/>
            <person name="Mascher T."/>
            <person name="Medema M.H."/>
            <person name="Devos D.P."/>
            <person name="Kaster A.-K."/>
            <person name="Ovreas L."/>
            <person name="Rohde M."/>
            <person name="Galperin M.Y."/>
            <person name="Jogler C."/>
        </authorList>
    </citation>
    <scope>NUCLEOTIDE SEQUENCE [LARGE SCALE GENOMIC DNA]</scope>
    <source>
        <strain evidence="2 3">OJF2</strain>
    </source>
</reference>
<dbReference type="Gene3D" id="3.30.700.10">
    <property type="entry name" value="Glycoprotein, Type 4 Pilin"/>
    <property type="match status" value="1"/>
</dbReference>
<sequence length="413" mass="44190">MTRPRPTHDRPDPTRRGGFTLVELLMVIAILGLLIALLLPAINSAVRTSRKAAIGAEINTLAQGLNAFKAQYGDYPPSRVYLAENGDFGSAQAIQIAPGDITFAQLSQRTVSYLRRFFPRAVLNTSGGNVWGALGSSPKVWYDFNGNGVMDPPYILEGHECLVFFLGGIPLNNGTSFSMTGFGKDPTNPFTNNGGVINSSDNRTSPMFEFAANRLVLDPLQIRRYQGDVPHYQAVAWNSPAYVDNSGNAINDVASAQINFYAYFSAYGKGGYDPNDVNFQLAISSNEVYGEKDANLAIPIQKFRVAYPIPTTAITGVANVAASAPPNPYTSSSTVPATGTAVQAPTFLNPQSFQIISSGPDGQYGLGGIYLPDSTGATVLPLDPNAATIGTSDTSIRTRERDNVTNFHNGSLD</sequence>
<protein>
    <recommendedName>
        <fullName evidence="4">Type II secretion system protein G</fullName>
    </recommendedName>
</protein>
<dbReference type="AlphaFoldDB" id="A0A5B9WCE5"/>
<dbReference type="PROSITE" id="PS00409">
    <property type="entry name" value="PROKAR_NTER_METHYL"/>
    <property type="match status" value="1"/>
</dbReference>
<evidence type="ECO:0000256" key="1">
    <source>
        <dbReference type="SAM" id="Phobius"/>
    </source>
</evidence>
<dbReference type="InterPro" id="IPR045584">
    <property type="entry name" value="Pilin-like"/>
</dbReference>
<dbReference type="Pfam" id="PF07963">
    <property type="entry name" value="N_methyl"/>
    <property type="match status" value="1"/>
</dbReference>
<keyword evidence="1" id="KW-0472">Membrane</keyword>
<organism evidence="2 3">
    <name type="scientific">Aquisphaera giovannonii</name>
    <dbReference type="NCBI Taxonomy" id="406548"/>
    <lineage>
        <taxon>Bacteria</taxon>
        <taxon>Pseudomonadati</taxon>
        <taxon>Planctomycetota</taxon>
        <taxon>Planctomycetia</taxon>
        <taxon>Isosphaerales</taxon>
        <taxon>Isosphaeraceae</taxon>
        <taxon>Aquisphaera</taxon>
    </lineage>
</organism>
<dbReference type="KEGG" id="agv:OJF2_67610"/>
<accession>A0A5B9WCE5</accession>
<dbReference type="PANTHER" id="PTHR30093:SF2">
    <property type="entry name" value="TYPE II SECRETION SYSTEM PROTEIN H"/>
    <property type="match status" value="1"/>
</dbReference>
<name>A0A5B9WCE5_9BACT</name>
<gene>
    <name evidence="2" type="ORF">OJF2_67610</name>
</gene>
<proteinExistence type="predicted"/>
<keyword evidence="1" id="KW-0812">Transmembrane</keyword>
<keyword evidence="1" id="KW-1133">Transmembrane helix</keyword>
<dbReference type="Proteomes" id="UP000324233">
    <property type="component" value="Chromosome"/>
</dbReference>
<evidence type="ECO:0000313" key="3">
    <source>
        <dbReference type="Proteomes" id="UP000324233"/>
    </source>
</evidence>
<evidence type="ECO:0008006" key="4">
    <source>
        <dbReference type="Google" id="ProtNLM"/>
    </source>
</evidence>
<dbReference type="EMBL" id="CP042997">
    <property type="protein sequence ID" value="QEH38163.1"/>
    <property type="molecule type" value="Genomic_DNA"/>
</dbReference>
<dbReference type="RefSeq" id="WP_210420269.1">
    <property type="nucleotide sequence ID" value="NZ_CP042997.1"/>
</dbReference>
<dbReference type="NCBIfam" id="TIGR02532">
    <property type="entry name" value="IV_pilin_GFxxxE"/>
    <property type="match status" value="1"/>
</dbReference>
<feature type="transmembrane region" description="Helical" evidence="1">
    <location>
        <begin position="21"/>
        <end position="42"/>
    </location>
</feature>
<dbReference type="SUPFAM" id="SSF54523">
    <property type="entry name" value="Pili subunits"/>
    <property type="match status" value="1"/>
</dbReference>